<evidence type="ECO:0000313" key="8">
    <source>
        <dbReference type="Proteomes" id="UP001300502"/>
    </source>
</evidence>
<dbReference type="Proteomes" id="UP001300502">
    <property type="component" value="Unassembled WGS sequence"/>
</dbReference>
<organism evidence="7 8">
    <name type="scientific">Galdieria yellowstonensis</name>
    <dbReference type="NCBI Taxonomy" id="3028027"/>
    <lineage>
        <taxon>Eukaryota</taxon>
        <taxon>Rhodophyta</taxon>
        <taxon>Bangiophyceae</taxon>
        <taxon>Galdieriales</taxon>
        <taxon>Galdieriaceae</taxon>
        <taxon>Galdieria</taxon>
    </lineage>
</organism>
<dbReference type="PROSITE" id="PS51917">
    <property type="entry name" value="PRU"/>
    <property type="match status" value="1"/>
</dbReference>
<dbReference type="InterPro" id="IPR038633">
    <property type="entry name" value="Rpn13/ADRM1_Pru_sf"/>
</dbReference>
<comment type="caution">
    <text evidence="7">The sequence shown here is derived from an EMBL/GenBank/DDBJ whole genome shotgun (WGS) entry which is preliminary data.</text>
</comment>
<dbReference type="EMBL" id="JANCYU010000054">
    <property type="protein sequence ID" value="KAK4527643.1"/>
    <property type="molecule type" value="Genomic_DNA"/>
</dbReference>
<dbReference type="GO" id="GO:0008541">
    <property type="term" value="C:proteasome regulatory particle, lid subcomplex"/>
    <property type="evidence" value="ECO:0007669"/>
    <property type="project" value="TreeGrafter"/>
</dbReference>
<sequence>MAPEPQETHEPTSILLQVAMGKAKLENKKIISEPRKGTLTLCLSSNELHMQWKDRETGTIEQDWKLCPESQFARVDGVQDGTIYVLKDGKGSKCFFWLQESPTRERDGAYYATRIQQLIHSHTKKDNHPSNSSLSDEYSSVTANSLEAVLQSLRQHYRAPLTDLRHILSRESLVPIFSNPNLEEQSLHSLFRYLPEDDQHRDGLVQILASPGFREQVDILNAGLRSPYAPQLLYSLGFPEAVNDGPDYVKAFIRALIRKQNMDDE</sequence>
<dbReference type="Gene3D" id="2.30.29.70">
    <property type="entry name" value="Proteasomal ubiquitin receptor Rpn13/ADRM1"/>
    <property type="match status" value="1"/>
</dbReference>
<dbReference type="GO" id="GO:0061133">
    <property type="term" value="F:endopeptidase activator activity"/>
    <property type="evidence" value="ECO:0007669"/>
    <property type="project" value="TreeGrafter"/>
</dbReference>
<gene>
    <name evidence="7" type="ORF">GAYE_SCF42G5567</name>
</gene>
<accession>A0AAV9IJP3</accession>
<protein>
    <recommendedName>
        <fullName evidence="6">Pru domain-containing protein</fullName>
    </recommendedName>
</protein>
<dbReference type="InterPro" id="IPR032368">
    <property type="entry name" value="RPN13_DEUBAD"/>
</dbReference>
<feature type="domain" description="Pru" evidence="6">
    <location>
        <begin position="10"/>
        <end position="121"/>
    </location>
</feature>
<evidence type="ECO:0000256" key="1">
    <source>
        <dbReference type="ARBA" id="ARBA00004123"/>
    </source>
</evidence>
<dbReference type="Pfam" id="PF16550">
    <property type="entry name" value="RPN13_C"/>
    <property type="match status" value="1"/>
</dbReference>
<dbReference type="InterPro" id="IPR006773">
    <property type="entry name" value="Rpn13/ADRM1"/>
</dbReference>
<evidence type="ECO:0000256" key="4">
    <source>
        <dbReference type="ARBA" id="ARBA00022942"/>
    </source>
</evidence>
<dbReference type="AlphaFoldDB" id="A0AAV9IJP3"/>
<dbReference type="PANTHER" id="PTHR12225:SF0">
    <property type="entry name" value="PROTEASOMAL UBIQUITIN RECEPTOR ADRM1"/>
    <property type="match status" value="1"/>
</dbReference>
<dbReference type="PANTHER" id="PTHR12225">
    <property type="entry name" value="ADHESION REGULATING MOLECULE 1 110 KDA CELL MEMBRANE GLYCOPROTEIN"/>
    <property type="match status" value="1"/>
</dbReference>
<proteinExistence type="predicted"/>
<dbReference type="InterPro" id="IPR038108">
    <property type="entry name" value="RPN13_DEUBAD_sf"/>
</dbReference>
<evidence type="ECO:0000256" key="5">
    <source>
        <dbReference type="ARBA" id="ARBA00023242"/>
    </source>
</evidence>
<keyword evidence="4" id="KW-0647">Proteasome</keyword>
<dbReference type="InterPro" id="IPR044868">
    <property type="entry name" value="Rpn13/ADRM1_Pru"/>
</dbReference>
<evidence type="ECO:0000313" key="7">
    <source>
        <dbReference type="EMBL" id="KAK4527643.1"/>
    </source>
</evidence>
<evidence type="ECO:0000259" key="6">
    <source>
        <dbReference type="PROSITE" id="PS51917"/>
    </source>
</evidence>
<dbReference type="Gene3D" id="1.10.2020.20">
    <property type="match status" value="1"/>
</dbReference>
<evidence type="ECO:0000256" key="3">
    <source>
        <dbReference type="ARBA" id="ARBA00022490"/>
    </source>
</evidence>
<keyword evidence="5" id="KW-0539">Nucleus</keyword>
<evidence type="ECO:0000256" key="2">
    <source>
        <dbReference type="ARBA" id="ARBA00004496"/>
    </source>
</evidence>
<dbReference type="GO" id="GO:0005634">
    <property type="term" value="C:nucleus"/>
    <property type="evidence" value="ECO:0007669"/>
    <property type="project" value="UniProtKB-SubCell"/>
</dbReference>
<dbReference type="GO" id="GO:0005737">
    <property type="term" value="C:cytoplasm"/>
    <property type="evidence" value="ECO:0007669"/>
    <property type="project" value="UniProtKB-SubCell"/>
</dbReference>
<reference evidence="7 8" key="1">
    <citation type="submission" date="2022-07" db="EMBL/GenBank/DDBJ databases">
        <title>Genome-wide signatures of adaptation to extreme environments.</title>
        <authorList>
            <person name="Cho C.H."/>
            <person name="Yoon H.S."/>
        </authorList>
    </citation>
    <scope>NUCLEOTIDE SEQUENCE [LARGE SCALE GENOMIC DNA]</scope>
    <source>
        <strain evidence="7 8">108.79 E11</strain>
    </source>
</reference>
<keyword evidence="8" id="KW-1185">Reference proteome</keyword>
<name>A0AAV9IJP3_9RHOD</name>
<dbReference type="Pfam" id="PF04683">
    <property type="entry name" value="Rpn13_ADRM1_Pru"/>
    <property type="match status" value="1"/>
</dbReference>
<dbReference type="GO" id="GO:0070628">
    <property type="term" value="F:proteasome binding"/>
    <property type="evidence" value="ECO:0007669"/>
    <property type="project" value="TreeGrafter"/>
</dbReference>
<keyword evidence="3" id="KW-0963">Cytoplasm</keyword>
<comment type="subcellular location">
    <subcellularLocation>
        <location evidence="2">Cytoplasm</location>
    </subcellularLocation>
    <subcellularLocation>
        <location evidence="1">Nucleus</location>
    </subcellularLocation>
</comment>